<dbReference type="InterPro" id="IPR021701">
    <property type="entry name" value="DUF3284"/>
</dbReference>
<organism evidence="1 2">
    <name type="scientific">Fundicoccus culcitae</name>
    <dbReference type="NCBI Taxonomy" id="2969821"/>
    <lineage>
        <taxon>Bacteria</taxon>
        <taxon>Bacillati</taxon>
        <taxon>Bacillota</taxon>
        <taxon>Bacilli</taxon>
        <taxon>Lactobacillales</taxon>
        <taxon>Aerococcaceae</taxon>
        <taxon>Fundicoccus</taxon>
    </lineage>
</organism>
<dbReference type="Pfam" id="PF11687">
    <property type="entry name" value="DUF3284"/>
    <property type="match status" value="1"/>
</dbReference>
<proteinExistence type="predicted"/>
<sequence>MKIIRTLSISSDAFYDYLVNQLLSEANAVPEMNYNRNHIKKGFKFHRNMQHTSIVSTTEVLDYQPGKQLVVKTTHHTDSIEFNYETRQSPKGLEVTFKQEMSAFDKKKGLRFFRGFSSAIYLSRMSNSLYAIQEQVLKEMERQK</sequence>
<reference evidence="1 2" key="1">
    <citation type="submission" date="2022-08" db="EMBL/GenBank/DDBJ databases">
        <title>Aerococcaceae sp. nov isolated from spoiled eye mask.</title>
        <authorList>
            <person name="Zhou G."/>
            <person name="Xie X.-B."/>
            <person name="Shi Q.-S."/>
            <person name="Wang Y.-S."/>
            <person name="Wen X."/>
            <person name="Peng H."/>
            <person name="Yang X.-J."/>
            <person name="Tao H.-B."/>
            <person name="Huang X.-M."/>
        </authorList>
    </citation>
    <scope>NUCLEOTIDE SEQUENCE [LARGE SCALE GENOMIC DNA]</scope>
    <source>
        <strain evidence="2">DM20194951</strain>
    </source>
</reference>
<dbReference type="Proteomes" id="UP001315967">
    <property type="component" value="Chromosome"/>
</dbReference>
<evidence type="ECO:0000313" key="1">
    <source>
        <dbReference type="EMBL" id="UUX35407.1"/>
    </source>
</evidence>
<gene>
    <name evidence="1" type="ORF">NRE15_07115</name>
</gene>
<keyword evidence="2" id="KW-1185">Reference proteome</keyword>
<evidence type="ECO:0000313" key="2">
    <source>
        <dbReference type="Proteomes" id="UP001315967"/>
    </source>
</evidence>
<dbReference type="EMBL" id="CP102453">
    <property type="protein sequence ID" value="UUX35407.1"/>
    <property type="molecule type" value="Genomic_DNA"/>
</dbReference>
<accession>A0ABY5P9G8</accession>
<name>A0ABY5P9G8_9LACT</name>
<dbReference type="RefSeq" id="WP_313794895.1">
    <property type="nucleotide sequence ID" value="NZ_CP102453.1"/>
</dbReference>
<protein>
    <submittedName>
        <fullName evidence="1">DUF3284 domain-containing protein</fullName>
    </submittedName>
</protein>